<comment type="caution">
    <text evidence="3">The sequence shown here is derived from an EMBL/GenBank/DDBJ whole genome shotgun (WGS) entry which is preliminary data.</text>
</comment>
<sequence>MSDYDDDFDNFVESKDDQLPDTKRNNEEGKHTFGNGANSRNKAASRLSKESIKKSQGDISLPEVRGSTKELGKVDSDDEEKVPKPSGKTLPASHQTSSKVKSKTKVKDSVANKFNPILKKPAKNEDEDDYKDDDSFHDDSDEQDKQGNPQPSKKKKDLRFLVDKFAPKNTITKGSRQSSPKLKPKLSLGKYKFNSDVERGSKSKRPRLNMNRSMMSTTDMKNISSLKTEQKPRIKLNPMAEIQKDIEKSKKQLSKILKLREIGSTQTDEEDKLLYLTKENIILRTEFKELNKNLNKFIELMKDLKYKRANRYRGANQSMRDTRESKIEFKLGEQKSYEQMIENMITEQKKLRDRLEVVGDPNYSLSLRKKIIDTKDHIQTLEESERKQLNDKFLKNKDAERVINNGQSDAMRATQDGAKELTYLTDHLQKIEKKITKQENMKEDAYQRYQLAKHKLENLEQNAAKDLNLDEVYGLTSTEPEIDVHNDPKNYERKKLVIQQAMKTTQAKYQTKLAELKEKYEELLNSRNDCIEGIRLRQDQTIEAREKAKDLMIKSKIMSEDSLVQDTKHDETLNDLPDLCIVEENPMIMKLNQALKGSKKRHKLNKSVASAIGVRQSANKPSRGGAVTKRANKFSLRKKANMPDFDKNPISSSQNQFDISKTKRNDDEMSLDNSSEKKPLYRNRMNAKAF</sequence>
<evidence type="ECO:0000256" key="1">
    <source>
        <dbReference type="SAM" id="Coils"/>
    </source>
</evidence>
<keyword evidence="1" id="KW-0175">Coiled coil</keyword>
<feature type="region of interest" description="Disordered" evidence="2">
    <location>
        <begin position="639"/>
        <end position="690"/>
    </location>
</feature>
<feature type="region of interest" description="Disordered" evidence="2">
    <location>
        <begin position="1"/>
        <end position="186"/>
    </location>
</feature>
<evidence type="ECO:0000313" key="4">
    <source>
        <dbReference type="Proteomes" id="UP001295684"/>
    </source>
</evidence>
<proteinExistence type="predicted"/>
<feature type="compositionally biased region" description="Basic and acidic residues" evidence="2">
    <location>
        <begin position="66"/>
        <end position="75"/>
    </location>
</feature>
<accession>A0AAD1X6B3</accession>
<feature type="compositionally biased region" description="Basic and acidic residues" evidence="2">
    <location>
        <begin position="47"/>
        <end position="56"/>
    </location>
</feature>
<evidence type="ECO:0000313" key="3">
    <source>
        <dbReference type="EMBL" id="CAI2359281.1"/>
    </source>
</evidence>
<dbReference type="Proteomes" id="UP001295684">
    <property type="component" value="Unassembled WGS sequence"/>
</dbReference>
<dbReference type="AlphaFoldDB" id="A0AAD1X6B3"/>
<protein>
    <submittedName>
        <fullName evidence="3">Uncharacterized protein</fullName>
    </submittedName>
</protein>
<evidence type="ECO:0000256" key="2">
    <source>
        <dbReference type="SAM" id="MobiDB-lite"/>
    </source>
</evidence>
<organism evidence="3 4">
    <name type="scientific">Euplotes crassus</name>
    <dbReference type="NCBI Taxonomy" id="5936"/>
    <lineage>
        <taxon>Eukaryota</taxon>
        <taxon>Sar</taxon>
        <taxon>Alveolata</taxon>
        <taxon>Ciliophora</taxon>
        <taxon>Intramacronucleata</taxon>
        <taxon>Spirotrichea</taxon>
        <taxon>Hypotrichia</taxon>
        <taxon>Euplotida</taxon>
        <taxon>Euplotidae</taxon>
        <taxon>Moneuplotes</taxon>
    </lineage>
</organism>
<name>A0AAD1X6B3_EUPCR</name>
<gene>
    <name evidence="3" type="ORF">ECRASSUSDP1_LOCUS567</name>
</gene>
<reference evidence="3" key="1">
    <citation type="submission" date="2023-07" db="EMBL/GenBank/DDBJ databases">
        <authorList>
            <consortium name="AG Swart"/>
            <person name="Singh M."/>
            <person name="Singh A."/>
            <person name="Seah K."/>
            <person name="Emmerich C."/>
        </authorList>
    </citation>
    <scope>NUCLEOTIDE SEQUENCE</scope>
    <source>
        <strain evidence="3">DP1</strain>
    </source>
</reference>
<feature type="coiled-coil region" evidence="1">
    <location>
        <begin position="506"/>
        <end position="533"/>
    </location>
</feature>
<feature type="compositionally biased region" description="Polar residues" evidence="2">
    <location>
        <begin position="649"/>
        <end position="659"/>
    </location>
</feature>
<feature type="compositionally biased region" description="Acidic residues" evidence="2">
    <location>
        <begin position="1"/>
        <end position="10"/>
    </location>
</feature>
<dbReference type="EMBL" id="CAMPGE010000533">
    <property type="protein sequence ID" value="CAI2359281.1"/>
    <property type="molecule type" value="Genomic_DNA"/>
</dbReference>
<feature type="coiled-coil region" evidence="1">
    <location>
        <begin position="428"/>
        <end position="469"/>
    </location>
</feature>
<keyword evidence="4" id="KW-1185">Reference proteome</keyword>
<feature type="compositionally biased region" description="Basic and acidic residues" evidence="2">
    <location>
        <begin position="12"/>
        <end position="31"/>
    </location>
</feature>